<dbReference type="SUPFAM" id="SSF54211">
    <property type="entry name" value="Ribosomal protein S5 domain 2-like"/>
    <property type="match status" value="1"/>
</dbReference>
<dbReference type="GO" id="GO:0042781">
    <property type="term" value="F:3'-tRNA processing endoribonuclease activity"/>
    <property type="evidence" value="ECO:0007669"/>
    <property type="project" value="TreeGrafter"/>
</dbReference>
<dbReference type="GO" id="GO:0004526">
    <property type="term" value="F:ribonuclease P activity"/>
    <property type="evidence" value="ECO:0007669"/>
    <property type="project" value="UniProtKB-UniRule"/>
</dbReference>
<sequence length="79" mass="9161">MYFLASEQRKFSAVASKKIGNSVTRNYAKRRLRAAFYNQKDAIVSGIFILIAKKRIIDMSFEDIERNLKWAFKKIGAVK</sequence>
<evidence type="ECO:0000256" key="5">
    <source>
        <dbReference type="ARBA" id="ARBA00022884"/>
    </source>
</evidence>
<accession>C8PLD5</accession>
<keyword evidence="1" id="KW-0819">tRNA processing</keyword>
<reference evidence="7 8" key="1">
    <citation type="submission" date="2009-07" db="EMBL/GenBank/DDBJ databases">
        <authorList>
            <person name="Madupu R."/>
            <person name="Sebastian Y."/>
            <person name="Durkin A.S."/>
            <person name="Torralba M."/>
            <person name="Methe B."/>
            <person name="Sutton G.G."/>
            <person name="Strausberg R.L."/>
            <person name="Nelson K.E."/>
        </authorList>
    </citation>
    <scope>NUCLEOTIDE SEQUENCE [LARGE SCALE GENOMIC DNA]</scope>
    <source>
        <strain evidence="7 8">RM3268</strain>
    </source>
</reference>
<dbReference type="PANTHER" id="PTHR33992">
    <property type="entry name" value="RIBONUCLEASE P PROTEIN COMPONENT"/>
    <property type="match status" value="1"/>
</dbReference>
<organism evidence="7 8">
    <name type="scientific">Campylobacter gracilis RM3268</name>
    <dbReference type="NCBI Taxonomy" id="553220"/>
    <lineage>
        <taxon>Bacteria</taxon>
        <taxon>Pseudomonadati</taxon>
        <taxon>Campylobacterota</taxon>
        <taxon>Epsilonproteobacteria</taxon>
        <taxon>Campylobacterales</taxon>
        <taxon>Campylobacteraceae</taxon>
        <taxon>Campylobacter</taxon>
    </lineage>
</organism>
<comment type="caution">
    <text evidence="7">The sequence shown here is derived from an EMBL/GenBank/DDBJ whole genome shotgun (WGS) entry which is preliminary data.</text>
</comment>
<dbReference type="InterPro" id="IPR020568">
    <property type="entry name" value="Ribosomal_Su5_D2-typ_SF"/>
</dbReference>
<evidence type="ECO:0000313" key="8">
    <source>
        <dbReference type="Proteomes" id="UP000005709"/>
    </source>
</evidence>
<gene>
    <name evidence="7" type="ORF">CAMGR0001_1944</name>
</gene>
<dbReference type="InterPro" id="IPR014721">
    <property type="entry name" value="Ribsml_uS5_D2-typ_fold_subgr"/>
</dbReference>
<dbReference type="eggNOG" id="COG0594">
    <property type="taxonomic scope" value="Bacteria"/>
</dbReference>
<dbReference type="EC" id="3.1.26.5" evidence="6"/>
<dbReference type="PANTHER" id="PTHR33992:SF1">
    <property type="entry name" value="RIBONUCLEASE P PROTEIN COMPONENT"/>
    <property type="match status" value="1"/>
</dbReference>
<dbReference type="AlphaFoldDB" id="C8PLD5"/>
<keyword evidence="2" id="KW-0540">Nuclease</keyword>
<proteinExistence type="predicted"/>
<keyword evidence="3" id="KW-0255">Endonuclease</keyword>
<dbReference type="GO" id="GO:0030677">
    <property type="term" value="C:ribonuclease P complex"/>
    <property type="evidence" value="ECO:0007669"/>
    <property type="project" value="TreeGrafter"/>
</dbReference>
<protein>
    <recommendedName>
        <fullName evidence="6">Ribonuclease P protein component</fullName>
        <ecNumber evidence="6">3.1.26.5</ecNumber>
    </recommendedName>
</protein>
<evidence type="ECO:0000256" key="3">
    <source>
        <dbReference type="ARBA" id="ARBA00022759"/>
    </source>
</evidence>
<evidence type="ECO:0000313" key="7">
    <source>
        <dbReference type="EMBL" id="EEV16247.1"/>
    </source>
</evidence>
<dbReference type="Proteomes" id="UP000005709">
    <property type="component" value="Unassembled WGS sequence"/>
</dbReference>
<dbReference type="STRING" id="824.CGRAC_1425"/>
<keyword evidence="4 7" id="KW-0378">Hydrolase</keyword>
<keyword evidence="8" id="KW-1185">Reference proteome</keyword>
<dbReference type="InterPro" id="IPR000100">
    <property type="entry name" value="RNase_P"/>
</dbReference>
<dbReference type="EMBL" id="ACYG01000032">
    <property type="protein sequence ID" value="EEV16247.1"/>
    <property type="molecule type" value="Genomic_DNA"/>
</dbReference>
<evidence type="ECO:0000256" key="4">
    <source>
        <dbReference type="ARBA" id="ARBA00022801"/>
    </source>
</evidence>
<keyword evidence="5" id="KW-0694">RNA-binding</keyword>
<dbReference type="Gene3D" id="3.30.230.10">
    <property type="match status" value="1"/>
</dbReference>
<evidence type="ECO:0000256" key="6">
    <source>
        <dbReference type="NCBIfam" id="TIGR00188"/>
    </source>
</evidence>
<dbReference type="Pfam" id="PF00825">
    <property type="entry name" value="Ribonuclease_P"/>
    <property type="match status" value="1"/>
</dbReference>
<name>C8PLD5_9BACT</name>
<dbReference type="NCBIfam" id="TIGR00188">
    <property type="entry name" value="rnpA"/>
    <property type="match status" value="1"/>
</dbReference>
<dbReference type="GO" id="GO:0000049">
    <property type="term" value="F:tRNA binding"/>
    <property type="evidence" value="ECO:0007669"/>
    <property type="project" value="InterPro"/>
</dbReference>
<evidence type="ECO:0000256" key="1">
    <source>
        <dbReference type="ARBA" id="ARBA00022694"/>
    </source>
</evidence>
<evidence type="ECO:0000256" key="2">
    <source>
        <dbReference type="ARBA" id="ARBA00022722"/>
    </source>
</evidence>